<dbReference type="InterPro" id="IPR029000">
    <property type="entry name" value="Cyclophilin-like_dom_sf"/>
</dbReference>
<dbReference type="PROSITE" id="PS51257">
    <property type="entry name" value="PROKAR_LIPOPROTEIN"/>
    <property type="match status" value="1"/>
</dbReference>
<dbReference type="AlphaFoldDB" id="A0A9D1LHU6"/>
<dbReference type="SUPFAM" id="SSF50891">
    <property type="entry name" value="Cyclophilin-like"/>
    <property type="match status" value="1"/>
</dbReference>
<feature type="region of interest" description="Disordered" evidence="1">
    <location>
        <begin position="22"/>
        <end position="44"/>
    </location>
</feature>
<sequence>MERLVKTILLVIVTVVFLSCTDEPQQGNENPTEISPDDNEENNDITTMNETIKIEVNGTTFTATLDDNAAARAFAAMLPLTLNMQDLNGNEKYFYLDAALPASPYNPATIHAGDLMLYGSACVVLFYETFSSGYSYTRLGRIDNPSGLAAAVGSGNATVSFFAAEE</sequence>
<gene>
    <name evidence="3" type="ORF">IAD18_05965</name>
</gene>
<feature type="compositionally biased region" description="Polar residues" evidence="1">
    <location>
        <begin position="22"/>
        <end position="33"/>
    </location>
</feature>
<dbReference type="Proteomes" id="UP000824076">
    <property type="component" value="Unassembled WGS sequence"/>
</dbReference>
<evidence type="ECO:0000256" key="1">
    <source>
        <dbReference type="SAM" id="MobiDB-lite"/>
    </source>
</evidence>
<dbReference type="Pfam" id="PF18050">
    <property type="entry name" value="Cyclophil_like2"/>
    <property type="match status" value="1"/>
</dbReference>
<evidence type="ECO:0000313" key="3">
    <source>
        <dbReference type="EMBL" id="HIU39192.1"/>
    </source>
</evidence>
<organism evidence="3 4">
    <name type="scientific">Candidatus Limisoma intestinavium</name>
    <dbReference type="NCBI Taxonomy" id="2840856"/>
    <lineage>
        <taxon>Bacteria</taxon>
        <taxon>Pseudomonadati</taxon>
        <taxon>Bacteroidota</taxon>
        <taxon>Bacteroidia</taxon>
        <taxon>Bacteroidales</taxon>
        <taxon>Candidatus Limisoma</taxon>
    </lineage>
</organism>
<feature type="domain" description="Cyclophilin-like" evidence="2">
    <location>
        <begin position="54"/>
        <end position="161"/>
    </location>
</feature>
<dbReference type="EMBL" id="DVMS01000170">
    <property type="protein sequence ID" value="HIU39192.1"/>
    <property type="molecule type" value="Genomic_DNA"/>
</dbReference>
<comment type="caution">
    <text evidence="3">The sequence shown here is derived from an EMBL/GenBank/DDBJ whole genome shotgun (WGS) entry which is preliminary data.</text>
</comment>
<evidence type="ECO:0000313" key="4">
    <source>
        <dbReference type="Proteomes" id="UP000824076"/>
    </source>
</evidence>
<protein>
    <recommendedName>
        <fullName evidence="2">Cyclophilin-like domain-containing protein</fullName>
    </recommendedName>
</protein>
<proteinExistence type="predicted"/>
<reference evidence="3" key="1">
    <citation type="submission" date="2020-10" db="EMBL/GenBank/DDBJ databases">
        <authorList>
            <person name="Gilroy R."/>
        </authorList>
    </citation>
    <scope>NUCLEOTIDE SEQUENCE</scope>
    <source>
        <strain evidence="3">17073</strain>
    </source>
</reference>
<dbReference type="Gene3D" id="2.40.100.20">
    <property type="match status" value="1"/>
</dbReference>
<accession>A0A9D1LHU6</accession>
<evidence type="ECO:0000259" key="2">
    <source>
        <dbReference type="Pfam" id="PF18050"/>
    </source>
</evidence>
<dbReference type="InterPro" id="IPR041183">
    <property type="entry name" value="Cyclophilin-like"/>
</dbReference>
<name>A0A9D1LHU6_9BACT</name>
<reference evidence="3" key="2">
    <citation type="journal article" date="2021" name="PeerJ">
        <title>Extensive microbial diversity within the chicken gut microbiome revealed by metagenomics and culture.</title>
        <authorList>
            <person name="Gilroy R."/>
            <person name="Ravi A."/>
            <person name="Getino M."/>
            <person name="Pursley I."/>
            <person name="Horton D.L."/>
            <person name="Alikhan N.F."/>
            <person name="Baker D."/>
            <person name="Gharbi K."/>
            <person name="Hall N."/>
            <person name="Watson M."/>
            <person name="Adriaenssens E.M."/>
            <person name="Foster-Nyarko E."/>
            <person name="Jarju S."/>
            <person name="Secka A."/>
            <person name="Antonio M."/>
            <person name="Oren A."/>
            <person name="Chaudhuri R.R."/>
            <person name="La Ragione R."/>
            <person name="Hildebrand F."/>
            <person name="Pallen M.J."/>
        </authorList>
    </citation>
    <scope>NUCLEOTIDE SEQUENCE</scope>
    <source>
        <strain evidence="3">17073</strain>
    </source>
</reference>